<evidence type="ECO:0000313" key="1">
    <source>
        <dbReference type="EMBL" id="PLW67088.1"/>
    </source>
</evidence>
<comment type="caution">
    <text evidence="1">The sequence shown here is derived from an EMBL/GenBank/DDBJ whole genome shotgun (WGS) entry which is preliminary data.</text>
</comment>
<reference evidence="1 2" key="1">
    <citation type="submission" date="2018-01" db="EMBL/GenBank/DDBJ databases">
        <title>The draft genome sequence of Halioglobus lutimaris HF004.</title>
        <authorList>
            <person name="Du Z.-J."/>
            <person name="Shi M.-J."/>
        </authorList>
    </citation>
    <scope>NUCLEOTIDE SEQUENCE [LARGE SCALE GENOMIC DNA]</scope>
    <source>
        <strain evidence="1 2">HF004</strain>
    </source>
</reference>
<organism evidence="1 2">
    <name type="scientific">Pseudohalioglobus lutimaris</name>
    <dbReference type="NCBI Taxonomy" id="1737061"/>
    <lineage>
        <taxon>Bacteria</taxon>
        <taxon>Pseudomonadati</taxon>
        <taxon>Pseudomonadota</taxon>
        <taxon>Gammaproteobacteria</taxon>
        <taxon>Cellvibrionales</taxon>
        <taxon>Halieaceae</taxon>
        <taxon>Pseudohalioglobus</taxon>
    </lineage>
</organism>
<accession>A0A2N5WXZ8</accession>
<dbReference type="EMBL" id="PKUS01000039">
    <property type="protein sequence ID" value="PLW67088.1"/>
    <property type="molecule type" value="Genomic_DNA"/>
</dbReference>
<keyword evidence="2" id="KW-1185">Reference proteome</keyword>
<dbReference type="RefSeq" id="WP_075998961.1">
    <property type="nucleotide sequence ID" value="NZ_PKUS01000039.1"/>
</dbReference>
<proteinExistence type="predicted"/>
<gene>
    <name evidence="1" type="ORF">C0039_18915</name>
</gene>
<sequence>MSIQLEFINFIVPRKVIEEKYPGGWSRCLDDHENLIGGRVWYDDHLFRDGAMNPEDIGSLVEEWGRLGLHTHDPENGEPSRWVDVCVVEAAFGGATIPCDWLETDGSVAFHKSFPAGELIGRRNFCG</sequence>
<dbReference type="AlphaFoldDB" id="A0A2N5WXZ8"/>
<dbReference type="Proteomes" id="UP000235005">
    <property type="component" value="Unassembled WGS sequence"/>
</dbReference>
<dbReference type="OrthoDB" id="7060316at2"/>
<evidence type="ECO:0000313" key="2">
    <source>
        <dbReference type="Proteomes" id="UP000235005"/>
    </source>
</evidence>
<protein>
    <submittedName>
        <fullName evidence="1">Uncharacterized protein</fullName>
    </submittedName>
</protein>
<name>A0A2N5WXZ8_9GAMM</name>